<organism evidence="1 2">
    <name type="scientific">Dentiscutata heterogama</name>
    <dbReference type="NCBI Taxonomy" id="1316150"/>
    <lineage>
        <taxon>Eukaryota</taxon>
        <taxon>Fungi</taxon>
        <taxon>Fungi incertae sedis</taxon>
        <taxon>Mucoromycota</taxon>
        <taxon>Glomeromycotina</taxon>
        <taxon>Glomeromycetes</taxon>
        <taxon>Diversisporales</taxon>
        <taxon>Gigasporaceae</taxon>
        <taxon>Dentiscutata</taxon>
    </lineage>
</organism>
<accession>A0ACA9R2N6</accession>
<feature type="non-terminal residue" evidence="1">
    <location>
        <position position="1"/>
    </location>
</feature>
<evidence type="ECO:0000313" key="2">
    <source>
        <dbReference type="Proteomes" id="UP000789702"/>
    </source>
</evidence>
<evidence type="ECO:0000313" key="1">
    <source>
        <dbReference type="EMBL" id="CAG8774004.1"/>
    </source>
</evidence>
<feature type="non-terminal residue" evidence="1">
    <location>
        <position position="65"/>
    </location>
</feature>
<gene>
    <name evidence="1" type="ORF">DHETER_LOCUS16005</name>
</gene>
<dbReference type="EMBL" id="CAJVPU010058641">
    <property type="protein sequence ID" value="CAG8774004.1"/>
    <property type="molecule type" value="Genomic_DNA"/>
</dbReference>
<name>A0ACA9R2N6_9GLOM</name>
<sequence length="65" mass="7721">DQNCLERMFGEICLKRIKPYQNILEENMWDDIMLKLVLILPSRKKTTAQLSYCNRILSEDNNFIG</sequence>
<protein>
    <submittedName>
        <fullName evidence="1">14007_t:CDS:1</fullName>
    </submittedName>
</protein>
<comment type="caution">
    <text evidence="1">The sequence shown here is derived from an EMBL/GenBank/DDBJ whole genome shotgun (WGS) entry which is preliminary data.</text>
</comment>
<keyword evidence="2" id="KW-1185">Reference proteome</keyword>
<reference evidence="1" key="1">
    <citation type="submission" date="2021-06" db="EMBL/GenBank/DDBJ databases">
        <authorList>
            <person name="Kallberg Y."/>
            <person name="Tangrot J."/>
            <person name="Rosling A."/>
        </authorList>
    </citation>
    <scope>NUCLEOTIDE SEQUENCE</scope>
    <source>
        <strain evidence="1">IL203A</strain>
    </source>
</reference>
<proteinExistence type="predicted"/>
<dbReference type="Proteomes" id="UP000789702">
    <property type="component" value="Unassembled WGS sequence"/>
</dbReference>